<name>A0AAU7JS80_9MICO</name>
<dbReference type="Pfam" id="PF01872">
    <property type="entry name" value="RibD_C"/>
    <property type="match status" value="1"/>
</dbReference>
<accession>A0AAU7JS80</accession>
<gene>
    <name evidence="5" type="ORF">ABEG17_16275</name>
</gene>
<organism evidence="5">
    <name type="scientific">Pedococcus sp. KACC 23699</name>
    <dbReference type="NCBI Taxonomy" id="3149228"/>
    <lineage>
        <taxon>Bacteria</taxon>
        <taxon>Bacillati</taxon>
        <taxon>Actinomycetota</taxon>
        <taxon>Actinomycetes</taxon>
        <taxon>Micrococcales</taxon>
        <taxon>Intrasporangiaceae</taxon>
        <taxon>Pedococcus</taxon>
    </lineage>
</organism>
<dbReference type="PANTHER" id="PTHR38011">
    <property type="entry name" value="DIHYDROFOLATE REDUCTASE FAMILY PROTEIN (AFU_ORTHOLOGUE AFUA_8G06820)"/>
    <property type="match status" value="1"/>
</dbReference>
<dbReference type="RefSeq" id="WP_406830534.1">
    <property type="nucleotide sequence ID" value="NZ_CP157483.1"/>
</dbReference>
<evidence type="ECO:0000259" key="4">
    <source>
        <dbReference type="Pfam" id="PF01872"/>
    </source>
</evidence>
<keyword evidence="3" id="KW-0560">Oxidoreductase</keyword>
<evidence type="ECO:0000256" key="3">
    <source>
        <dbReference type="ARBA" id="ARBA00023002"/>
    </source>
</evidence>
<dbReference type="GO" id="GO:0009231">
    <property type="term" value="P:riboflavin biosynthetic process"/>
    <property type="evidence" value="ECO:0007669"/>
    <property type="project" value="InterPro"/>
</dbReference>
<keyword evidence="2" id="KW-0521">NADP</keyword>
<dbReference type="SUPFAM" id="SSF53597">
    <property type="entry name" value="Dihydrofolate reductase-like"/>
    <property type="match status" value="1"/>
</dbReference>
<dbReference type="PANTHER" id="PTHR38011:SF7">
    <property type="entry name" value="2,5-DIAMINO-6-RIBOSYLAMINO-4(3H)-PYRIMIDINONE 5'-PHOSPHATE REDUCTASE"/>
    <property type="match status" value="1"/>
</dbReference>
<dbReference type="AlphaFoldDB" id="A0AAU7JS80"/>
<dbReference type="GO" id="GO:0008703">
    <property type="term" value="F:5-amino-6-(5-phosphoribosylamino)uracil reductase activity"/>
    <property type="evidence" value="ECO:0007669"/>
    <property type="project" value="InterPro"/>
</dbReference>
<dbReference type="InterPro" id="IPR002734">
    <property type="entry name" value="RibDG_C"/>
</dbReference>
<comment type="pathway">
    <text evidence="1">Cofactor biosynthesis; riboflavin biosynthesis.</text>
</comment>
<dbReference type="Gene3D" id="3.40.430.10">
    <property type="entry name" value="Dihydrofolate Reductase, subunit A"/>
    <property type="match status" value="1"/>
</dbReference>
<protein>
    <submittedName>
        <fullName evidence="5">Dihydrofolate reductase family protein</fullName>
    </submittedName>
</protein>
<evidence type="ECO:0000256" key="2">
    <source>
        <dbReference type="ARBA" id="ARBA00022857"/>
    </source>
</evidence>
<evidence type="ECO:0000313" key="5">
    <source>
        <dbReference type="EMBL" id="XBO43105.1"/>
    </source>
</evidence>
<feature type="domain" description="Bacterial bifunctional deaminase-reductase C-terminal" evidence="4">
    <location>
        <begin position="34"/>
        <end position="214"/>
    </location>
</feature>
<reference evidence="5" key="1">
    <citation type="submission" date="2024-05" db="EMBL/GenBank/DDBJ databases">
        <authorList>
            <person name="Kim S."/>
            <person name="Heo J."/>
            <person name="Choi H."/>
            <person name="Choi Y."/>
            <person name="Kwon S.-W."/>
            <person name="Kim Y."/>
        </authorList>
    </citation>
    <scope>NUCLEOTIDE SEQUENCE</scope>
    <source>
        <strain evidence="5">KACC 23699</strain>
    </source>
</reference>
<dbReference type="InterPro" id="IPR050765">
    <property type="entry name" value="Riboflavin_Biosynth_HTPR"/>
</dbReference>
<dbReference type="EMBL" id="CP157483">
    <property type="protein sequence ID" value="XBO43105.1"/>
    <property type="molecule type" value="Genomic_DNA"/>
</dbReference>
<dbReference type="InterPro" id="IPR024072">
    <property type="entry name" value="DHFR-like_dom_sf"/>
</dbReference>
<proteinExistence type="predicted"/>
<evidence type="ECO:0000256" key="1">
    <source>
        <dbReference type="ARBA" id="ARBA00005104"/>
    </source>
</evidence>
<sequence length="241" mass="25036">MRLLLSETGSPAPGTDLDEAALRELYAVPADRSWLRVNFVASLDGAVTGADGRSGSINTPADFTVFSVLRQLADVVLVGAGTVRAEGYPALRDEDEDAPVLAVVSNRGELPPTVASMTSPPGSALLITCATADADNLSAARVALGNDNVVVVGNERVDLVAAREALQRKGLRSILSEGGPTLFASMLAAGIVDEVDLTWAPTLVGGSHGRITAGPDLDVPLTPMLLVEEDGTVLGRWRVSR</sequence>